<dbReference type="Pfam" id="PF03009">
    <property type="entry name" value="GDPD"/>
    <property type="match status" value="1"/>
</dbReference>
<gene>
    <name evidence="2" type="ORF">EVA_00270</name>
</gene>
<dbReference type="AlphaFoldDB" id="J9DDC5"/>
<feature type="domain" description="GP-PDE" evidence="1">
    <location>
        <begin position="41"/>
        <end position="312"/>
    </location>
</feature>
<dbReference type="Gene3D" id="3.20.20.190">
    <property type="entry name" value="Phosphatidylinositol (PI) phosphodiesterase"/>
    <property type="match status" value="1"/>
</dbReference>
<dbReference type="EC" id="3.1.-.-" evidence="2"/>
<dbReference type="PANTHER" id="PTHR46211">
    <property type="entry name" value="GLYCEROPHOSPHORYL DIESTER PHOSPHODIESTERASE"/>
    <property type="match status" value="1"/>
</dbReference>
<dbReference type="PROSITE" id="PS51704">
    <property type="entry name" value="GP_PDE"/>
    <property type="match status" value="1"/>
</dbReference>
<keyword evidence="2" id="KW-0378">Hydrolase</keyword>
<evidence type="ECO:0000259" key="1">
    <source>
        <dbReference type="PROSITE" id="PS51704"/>
    </source>
</evidence>
<dbReference type="GO" id="GO:0008081">
    <property type="term" value="F:phosphoric diester hydrolase activity"/>
    <property type="evidence" value="ECO:0007669"/>
    <property type="project" value="InterPro"/>
</dbReference>
<dbReference type="PANTHER" id="PTHR46211:SF14">
    <property type="entry name" value="GLYCEROPHOSPHODIESTER PHOSPHODIESTERASE"/>
    <property type="match status" value="1"/>
</dbReference>
<dbReference type="EMBL" id="AMCI01000007">
    <property type="protein sequence ID" value="EJX10996.1"/>
    <property type="molecule type" value="Genomic_DNA"/>
</dbReference>
<dbReference type="GO" id="GO:0006629">
    <property type="term" value="P:lipid metabolic process"/>
    <property type="evidence" value="ECO:0007669"/>
    <property type="project" value="InterPro"/>
</dbReference>
<sequence>MWGMLAVALPVVSNGATTHLQHPTFHEPSQQTTPVSMLHAPTVHAHRGGAAEYPENTLEAMLHAVSVGVPVLEMDLHVTRDRQVVVSHDPYLQRAKFLKPDGSEIPATEQERYALYALPYDSLKRFDAGSRFNPQYPLRRQLRCHIPRVGELIDSVEAYTARHGLQPVSYNIEIKSWPDKDGIYTPDYRTFTDLCMKVLLGKQLGDRLIVQCFDARTLNYLHERYPGVRLAYLVESEDGIDLTAQLQRLTFTPPILSPHHRLVDEEWMQQARQKGCQVIPWTVDDSDEVQRLTRLGVDAIITNRPTAVMEWLRH</sequence>
<reference evidence="2" key="1">
    <citation type="journal article" date="2012" name="PLoS ONE">
        <title>Gene sets for utilization of primary and secondary nutrition supplies in the distal gut of endangered iberian lynx.</title>
        <authorList>
            <person name="Alcaide M."/>
            <person name="Messina E."/>
            <person name="Richter M."/>
            <person name="Bargiela R."/>
            <person name="Peplies J."/>
            <person name="Huws S.A."/>
            <person name="Newbold C.J."/>
            <person name="Golyshin P.N."/>
            <person name="Simon M.A."/>
            <person name="Lopez G."/>
            <person name="Yakimov M.M."/>
            <person name="Ferrer M."/>
        </authorList>
    </citation>
    <scope>NUCLEOTIDE SEQUENCE</scope>
</reference>
<dbReference type="SUPFAM" id="SSF51695">
    <property type="entry name" value="PLC-like phosphodiesterases"/>
    <property type="match status" value="1"/>
</dbReference>
<accession>J9DDC5</accession>
<dbReference type="InterPro" id="IPR030395">
    <property type="entry name" value="GP_PDE_dom"/>
</dbReference>
<dbReference type="InterPro" id="IPR017946">
    <property type="entry name" value="PLC-like_Pdiesterase_TIM-brl"/>
</dbReference>
<name>J9DDC5_9ZZZZ</name>
<evidence type="ECO:0000313" key="2">
    <source>
        <dbReference type="EMBL" id="EJX10996.1"/>
    </source>
</evidence>
<protein>
    <submittedName>
        <fullName evidence="2">Glycerophosphoryl diester phosphodiesterase</fullName>
        <ecNumber evidence="2">3.1.-.-</ecNumber>
    </submittedName>
</protein>
<proteinExistence type="predicted"/>
<comment type="caution">
    <text evidence="2">The sequence shown here is derived from an EMBL/GenBank/DDBJ whole genome shotgun (WGS) entry which is preliminary data.</text>
</comment>
<organism evidence="2">
    <name type="scientific">gut metagenome</name>
    <dbReference type="NCBI Taxonomy" id="749906"/>
    <lineage>
        <taxon>unclassified sequences</taxon>
        <taxon>metagenomes</taxon>
        <taxon>organismal metagenomes</taxon>
    </lineage>
</organism>